<dbReference type="InterPro" id="IPR001841">
    <property type="entry name" value="Znf_RING"/>
</dbReference>
<keyword evidence="2" id="KW-0812">Transmembrane</keyword>
<sequence length="203" mass="23168">MSRSLRSLVPIVLASFMSLCVIVCMLYDATATPTFITLSYIAGFLIWCYIVLSFFRRCREMLRQDYYGRSNSGDEGVESGDIEADYGIHSHHPSRRRAPIPLPRIRVNRETWQTIQLSSFTPRTTHTYRLAIKALPPAICFGEDQTKESQSDCSICLEEFKNGDFIQPFGVCLHEFHSSCLKSWLLSQKTSCPLCREELPILA</sequence>
<dbReference type="Gene3D" id="3.30.40.10">
    <property type="entry name" value="Zinc/RING finger domain, C3HC4 (zinc finger)"/>
    <property type="match status" value="1"/>
</dbReference>
<reference evidence="4 5" key="1">
    <citation type="submission" date="2024-01" db="EMBL/GenBank/DDBJ databases">
        <title>The genomes of 5 underutilized Papilionoideae crops provide insights into root nodulation and disease resistanc.</title>
        <authorList>
            <person name="Jiang F."/>
        </authorList>
    </citation>
    <scope>NUCLEOTIDE SEQUENCE [LARGE SCALE GENOMIC DNA]</scope>
    <source>
        <strain evidence="4">JINMINGXINNONG_FW02</strain>
        <tissue evidence="4">Leaves</tissue>
    </source>
</reference>
<evidence type="ECO:0000259" key="3">
    <source>
        <dbReference type="PROSITE" id="PS50089"/>
    </source>
</evidence>
<protein>
    <recommendedName>
        <fullName evidence="3">RING-type domain-containing protein</fullName>
    </recommendedName>
</protein>
<dbReference type="PROSITE" id="PS50089">
    <property type="entry name" value="ZF_RING_2"/>
    <property type="match status" value="1"/>
</dbReference>
<dbReference type="SUPFAM" id="SSF57850">
    <property type="entry name" value="RING/U-box"/>
    <property type="match status" value="1"/>
</dbReference>
<organism evidence="4 5">
    <name type="scientific">Phaseolus coccineus</name>
    <name type="common">Scarlet runner bean</name>
    <name type="synonym">Phaseolus multiflorus</name>
    <dbReference type="NCBI Taxonomy" id="3886"/>
    <lineage>
        <taxon>Eukaryota</taxon>
        <taxon>Viridiplantae</taxon>
        <taxon>Streptophyta</taxon>
        <taxon>Embryophyta</taxon>
        <taxon>Tracheophyta</taxon>
        <taxon>Spermatophyta</taxon>
        <taxon>Magnoliopsida</taxon>
        <taxon>eudicotyledons</taxon>
        <taxon>Gunneridae</taxon>
        <taxon>Pentapetalae</taxon>
        <taxon>rosids</taxon>
        <taxon>fabids</taxon>
        <taxon>Fabales</taxon>
        <taxon>Fabaceae</taxon>
        <taxon>Papilionoideae</taxon>
        <taxon>50 kb inversion clade</taxon>
        <taxon>NPAAA clade</taxon>
        <taxon>indigoferoid/millettioid clade</taxon>
        <taxon>Phaseoleae</taxon>
        <taxon>Phaseolus</taxon>
    </lineage>
</organism>
<dbReference type="InterPro" id="IPR013083">
    <property type="entry name" value="Znf_RING/FYVE/PHD"/>
</dbReference>
<dbReference type="SMART" id="SM00184">
    <property type="entry name" value="RING"/>
    <property type="match status" value="1"/>
</dbReference>
<keyword evidence="1" id="KW-0863">Zinc-finger</keyword>
<comment type="caution">
    <text evidence="4">The sequence shown here is derived from an EMBL/GenBank/DDBJ whole genome shotgun (WGS) entry which is preliminary data.</text>
</comment>
<dbReference type="AlphaFoldDB" id="A0AAN9QDZ8"/>
<dbReference type="Proteomes" id="UP001374584">
    <property type="component" value="Unassembled WGS sequence"/>
</dbReference>
<accession>A0AAN9QDZ8</accession>
<dbReference type="Pfam" id="PF13639">
    <property type="entry name" value="zf-RING_2"/>
    <property type="match status" value="1"/>
</dbReference>
<feature type="transmembrane region" description="Helical" evidence="2">
    <location>
        <begin position="35"/>
        <end position="55"/>
    </location>
</feature>
<feature type="domain" description="RING-type" evidence="3">
    <location>
        <begin position="153"/>
        <end position="196"/>
    </location>
</feature>
<evidence type="ECO:0000313" key="4">
    <source>
        <dbReference type="EMBL" id="KAK7331684.1"/>
    </source>
</evidence>
<dbReference type="EMBL" id="JAYMYR010000011">
    <property type="protein sequence ID" value="KAK7331684.1"/>
    <property type="molecule type" value="Genomic_DNA"/>
</dbReference>
<keyword evidence="5" id="KW-1185">Reference proteome</keyword>
<gene>
    <name evidence="4" type="ORF">VNO80_28421</name>
</gene>
<dbReference type="GO" id="GO:0016567">
    <property type="term" value="P:protein ubiquitination"/>
    <property type="evidence" value="ECO:0007669"/>
    <property type="project" value="TreeGrafter"/>
</dbReference>
<name>A0AAN9QDZ8_PHACN</name>
<evidence type="ECO:0000256" key="1">
    <source>
        <dbReference type="PROSITE-ProRule" id="PRU00175"/>
    </source>
</evidence>
<dbReference type="GO" id="GO:0008270">
    <property type="term" value="F:zinc ion binding"/>
    <property type="evidence" value="ECO:0007669"/>
    <property type="project" value="UniProtKB-KW"/>
</dbReference>
<evidence type="ECO:0000256" key="2">
    <source>
        <dbReference type="SAM" id="Phobius"/>
    </source>
</evidence>
<dbReference type="PANTHER" id="PTHR45676:SF178">
    <property type="entry name" value="RING-TYPE E3 UBIQUITIN TRANSFERASE"/>
    <property type="match status" value="1"/>
</dbReference>
<feature type="transmembrane region" description="Helical" evidence="2">
    <location>
        <begin position="7"/>
        <end position="29"/>
    </location>
</feature>
<evidence type="ECO:0000313" key="5">
    <source>
        <dbReference type="Proteomes" id="UP001374584"/>
    </source>
</evidence>
<dbReference type="CDD" id="cd16448">
    <property type="entry name" value="RING-H2"/>
    <property type="match status" value="1"/>
</dbReference>
<keyword evidence="1" id="KW-0862">Zinc</keyword>
<keyword evidence="2" id="KW-1133">Transmembrane helix</keyword>
<proteinExistence type="predicted"/>
<keyword evidence="1" id="KW-0479">Metal-binding</keyword>
<dbReference type="PANTHER" id="PTHR45676">
    <property type="entry name" value="RING-H2 FINGER PROTEIN ATL51-RELATED"/>
    <property type="match status" value="1"/>
</dbReference>
<keyword evidence="2" id="KW-0472">Membrane</keyword>